<name>A0A3B6KSS2_WHEAT</name>
<dbReference type="Gramene" id="TraesROB_scaffold_041998_01G000200.1">
    <property type="protein sequence ID" value="TraesROB_scaffold_041998_01G000200.1"/>
    <property type="gene ID" value="TraesROB_scaffold_041998_01G000200"/>
</dbReference>
<organism evidence="3">
    <name type="scientific">Triticum aestivum</name>
    <name type="common">Wheat</name>
    <dbReference type="NCBI Taxonomy" id="4565"/>
    <lineage>
        <taxon>Eukaryota</taxon>
        <taxon>Viridiplantae</taxon>
        <taxon>Streptophyta</taxon>
        <taxon>Embryophyta</taxon>
        <taxon>Tracheophyta</taxon>
        <taxon>Spermatophyta</taxon>
        <taxon>Magnoliopsida</taxon>
        <taxon>Liliopsida</taxon>
        <taxon>Poales</taxon>
        <taxon>Poaceae</taxon>
        <taxon>BOP clade</taxon>
        <taxon>Pooideae</taxon>
        <taxon>Triticodae</taxon>
        <taxon>Triticeae</taxon>
        <taxon>Triticinae</taxon>
        <taxon>Triticum</taxon>
    </lineage>
</organism>
<reference evidence="3" key="1">
    <citation type="submission" date="2018-08" db="EMBL/GenBank/DDBJ databases">
        <authorList>
            <person name="Rossello M."/>
        </authorList>
    </citation>
    <scope>NUCLEOTIDE SEQUENCE [LARGE SCALE GENOMIC DNA]</scope>
    <source>
        <strain evidence="3">cv. Chinese Spring</strain>
    </source>
</reference>
<dbReference type="InterPro" id="IPR025659">
    <property type="entry name" value="Tubby-like_C"/>
</dbReference>
<feature type="region of interest" description="Disordered" evidence="2">
    <location>
        <begin position="95"/>
        <end position="125"/>
    </location>
</feature>
<dbReference type="Gramene" id="TraesRN5A0101124400.1">
    <property type="protein sequence ID" value="TraesRN5A0101124400.1"/>
    <property type="gene ID" value="TraesRN5A0101124400"/>
</dbReference>
<accession>A0A3B6KSS2</accession>
<dbReference type="Gramene" id="TraesCS5A03G1107500.1">
    <property type="protein sequence ID" value="TraesCS5A03G1107500.1.CDS1"/>
    <property type="gene ID" value="TraesCS5A03G1107500"/>
</dbReference>
<dbReference type="AlphaFoldDB" id="A0A3B6KSS2"/>
<dbReference type="Gramene" id="TraesCS5A02G470100.1">
    <property type="protein sequence ID" value="TraesCS5A02G470100.1.cds1"/>
    <property type="gene ID" value="TraesCS5A02G470100"/>
</dbReference>
<evidence type="ECO:0000313" key="4">
    <source>
        <dbReference type="Proteomes" id="UP000019116"/>
    </source>
</evidence>
<evidence type="ECO:0000256" key="1">
    <source>
        <dbReference type="ARBA" id="ARBA00005437"/>
    </source>
</evidence>
<dbReference type="SMR" id="A0A3B6KSS2"/>
<proteinExistence type="inferred from homology"/>
<dbReference type="STRING" id="4565.A0A3B6KSS2"/>
<dbReference type="EnsemblPlants" id="TraesCS5A02G470100.1">
    <property type="protein sequence ID" value="TraesCS5A02G470100.1.cds1"/>
    <property type="gene ID" value="TraesCS5A02G470100"/>
</dbReference>
<dbReference type="Gramene" id="TraesWEE_scaffold_015758_01G000300.1">
    <property type="protein sequence ID" value="TraesWEE_scaffold_015758_01G000300.1"/>
    <property type="gene ID" value="TraesWEE_scaffold_015758_01G000300"/>
</dbReference>
<evidence type="ECO:0000256" key="2">
    <source>
        <dbReference type="SAM" id="MobiDB-lite"/>
    </source>
</evidence>
<dbReference type="Gramene" id="TraesMAC5A03G02755720.1">
    <property type="protein sequence ID" value="TraesMAC5A03G02755720.1.CDS1"/>
    <property type="gene ID" value="TraesMAC5A03G02755720"/>
</dbReference>
<dbReference type="Gramene" id="TraesCAD_scaffold_038165_01G000300.1">
    <property type="protein sequence ID" value="TraesCAD_scaffold_038165_01G000300.1"/>
    <property type="gene ID" value="TraesCAD_scaffold_038165_01G000300"/>
</dbReference>
<protein>
    <submittedName>
        <fullName evidence="3">Uncharacterized protein</fullName>
    </submittedName>
</protein>
<dbReference type="Proteomes" id="UP000019116">
    <property type="component" value="Chromosome 5A"/>
</dbReference>
<dbReference type="Gramene" id="TraesCLE_scaffold_018610_01G000500.1">
    <property type="protein sequence ID" value="TraesCLE_scaffold_018610_01G000500.1"/>
    <property type="gene ID" value="TraesCLE_scaffold_018610_01G000500"/>
</dbReference>
<dbReference type="Gramene" id="TraesJAG5A03G02758570.1">
    <property type="protein sequence ID" value="TraesJAG5A03G02758570.1.CDS1"/>
    <property type="gene ID" value="TraesJAG5A03G02758570"/>
</dbReference>
<comment type="similarity">
    <text evidence="1">Belongs to the LOR family.</text>
</comment>
<evidence type="ECO:0000313" key="3">
    <source>
        <dbReference type="EnsemblPlants" id="TraesCS5A02G470100.1.cds1"/>
    </source>
</evidence>
<dbReference type="Gene3D" id="2.40.160.200">
    <property type="entry name" value="LURP1-related"/>
    <property type="match status" value="1"/>
</dbReference>
<dbReference type="InterPro" id="IPR038595">
    <property type="entry name" value="LOR_sf"/>
</dbReference>
<dbReference type="InterPro" id="IPR007612">
    <property type="entry name" value="LOR"/>
</dbReference>
<dbReference type="SUPFAM" id="SSF54518">
    <property type="entry name" value="Tubby C-terminal domain-like"/>
    <property type="match status" value="1"/>
</dbReference>
<keyword evidence="4" id="KW-1185">Reference proteome</keyword>
<sequence>MRVEGPFFSLLGRSVLLDAEWCPVLTVERSPSLFEITRRWEAFRGDSTSSKDLLFSAAVQPSLTNTGDIHVHLDGERRRDFVGVRPWYRGLTAPSPTPALPLPRSNAGGDSSRRPSMMSVSTKASTMPSSWGSPWFWRVYGSTTPTKRGHAPSRGHELEIIRTYKY</sequence>
<dbReference type="OrthoDB" id="97518at2759"/>
<dbReference type="Pfam" id="PF04525">
    <property type="entry name" value="LOR"/>
    <property type="match status" value="1"/>
</dbReference>
<reference evidence="3" key="2">
    <citation type="submission" date="2018-10" db="UniProtKB">
        <authorList>
            <consortium name="EnsemblPlants"/>
        </authorList>
    </citation>
    <scope>IDENTIFICATION</scope>
</reference>
<dbReference type="PANTHER" id="PTHR31087:SF163">
    <property type="entry name" value="TUBBY C-TERMINAL DOMAIN-CONTAINING PROTEIN"/>
    <property type="match status" value="1"/>
</dbReference>
<dbReference type="PANTHER" id="PTHR31087">
    <property type="match status" value="1"/>
</dbReference>